<protein>
    <submittedName>
        <fullName evidence="1">Uncharacterized protein</fullName>
    </submittedName>
</protein>
<gene>
    <name evidence="1" type="ORF">ACFSNC_17420</name>
</gene>
<dbReference type="Proteomes" id="UP001597299">
    <property type="component" value="Unassembled WGS sequence"/>
</dbReference>
<proteinExistence type="predicted"/>
<dbReference type="EMBL" id="JBHUHD010000001">
    <property type="protein sequence ID" value="MFD2142192.1"/>
    <property type="molecule type" value="Genomic_DNA"/>
</dbReference>
<evidence type="ECO:0000313" key="2">
    <source>
        <dbReference type="Proteomes" id="UP001597299"/>
    </source>
</evidence>
<accession>A0ABW4Z0M5</accession>
<name>A0ABW4Z0M5_9HYPH</name>
<sequence>MPYLWVRSLEAAGAAYARMAEDVVTRAGIREALVEQDGQWAILAETTA</sequence>
<keyword evidence="2" id="KW-1185">Reference proteome</keyword>
<reference evidence="2" key="1">
    <citation type="journal article" date="2019" name="Int. J. Syst. Evol. Microbiol.">
        <title>The Global Catalogue of Microorganisms (GCM) 10K type strain sequencing project: providing services to taxonomists for standard genome sequencing and annotation.</title>
        <authorList>
            <consortium name="The Broad Institute Genomics Platform"/>
            <consortium name="The Broad Institute Genome Sequencing Center for Infectious Disease"/>
            <person name="Wu L."/>
            <person name="Ma J."/>
        </authorList>
    </citation>
    <scope>NUCLEOTIDE SEQUENCE [LARGE SCALE GENOMIC DNA]</scope>
    <source>
        <strain evidence="2">CCM 7435</strain>
    </source>
</reference>
<organism evidence="1 2">
    <name type="scientific">Ancylobacter oerskovii</name>
    <dbReference type="NCBI Taxonomy" id="459519"/>
    <lineage>
        <taxon>Bacteria</taxon>
        <taxon>Pseudomonadati</taxon>
        <taxon>Pseudomonadota</taxon>
        <taxon>Alphaproteobacteria</taxon>
        <taxon>Hyphomicrobiales</taxon>
        <taxon>Xanthobacteraceae</taxon>
        <taxon>Ancylobacter</taxon>
    </lineage>
</organism>
<dbReference type="RefSeq" id="WP_213351398.1">
    <property type="nucleotide sequence ID" value="NZ_JAHBGB010000006.1"/>
</dbReference>
<comment type="caution">
    <text evidence="1">The sequence shown here is derived from an EMBL/GenBank/DDBJ whole genome shotgun (WGS) entry which is preliminary data.</text>
</comment>
<evidence type="ECO:0000313" key="1">
    <source>
        <dbReference type="EMBL" id="MFD2142192.1"/>
    </source>
</evidence>